<feature type="compositionally biased region" description="Low complexity" evidence="1">
    <location>
        <begin position="1"/>
        <end position="12"/>
    </location>
</feature>
<evidence type="ECO:0000256" key="1">
    <source>
        <dbReference type="SAM" id="MobiDB-lite"/>
    </source>
</evidence>
<proteinExistence type="predicted"/>
<feature type="compositionally biased region" description="Low complexity" evidence="1">
    <location>
        <begin position="24"/>
        <end position="33"/>
    </location>
</feature>
<reference evidence="2 3" key="1">
    <citation type="submission" date="2017-08" db="EMBL/GenBank/DDBJ databases">
        <title>Infants hospitalized years apart are colonized by the same room-sourced microbial strains.</title>
        <authorList>
            <person name="Brooks B."/>
            <person name="Olm M.R."/>
            <person name="Firek B.A."/>
            <person name="Baker R."/>
            <person name="Thomas B.C."/>
            <person name="Morowitz M.J."/>
            <person name="Banfield J.F."/>
        </authorList>
    </citation>
    <scope>NUCLEOTIDE SEQUENCE [LARGE SCALE GENOMIC DNA]</scope>
    <source>
        <strain evidence="2">S2_009_000_R2_77</strain>
    </source>
</reference>
<dbReference type="AlphaFoldDB" id="A0A2W5D638"/>
<gene>
    <name evidence="2" type="ORF">DI599_03670</name>
</gene>
<evidence type="ECO:0000313" key="2">
    <source>
        <dbReference type="EMBL" id="PZP25733.1"/>
    </source>
</evidence>
<dbReference type="Proteomes" id="UP000249198">
    <property type="component" value="Unassembled WGS sequence"/>
</dbReference>
<comment type="caution">
    <text evidence="2">The sequence shown here is derived from an EMBL/GenBank/DDBJ whole genome shotgun (WGS) entry which is preliminary data.</text>
</comment>
<name>A0A2W5D638_9PSED</name>
<sequence length="272" mass="29259">MPVSARDSSAADSSRRTPARKKTAAAAGTPAGTHGRSFLQHRTHRSPQWRAQMGTVYYVGTCPHCLATKRTFTSCRQTLLRKNESGSRWRLQMSCNTCTRRVDVLLASAGLDGPMDGPGSITLPRHGGQIAPALPFVVHAVYPKPRAIPAPFATPLQPADRLSAARARLALGDFEACATLCVSALDLASHDLLPGTAGLRERFHRLRNEGVIPSALAAWGHFVRIEGSAATLLDDDVAEEEAQELLDFTETFLLFAFSRPGAGIAAPRRRAG</sequence>
<evidence type="ECO:0000313" key="3">
    <source>
        <dbReference type="Proteomes" id="UP000249198"/>
    </source>
</evidence>
<protein>
    <submittedName>
        <fullName evidence="2">Uncharacterized protein</fullName>
    </submittedName>
</protein>
<dbReference type="EMBL" id="QFOH01000004">
    <property type="protein sequence ID" value="PZP25733.1"/>
    <property type="molecule type" value="Genomic_DNA"/>
</dbReference>
<feature type="region of interest" description="Disordered" evidence="1">
    <location>
        <begin position="1"/>
        <end position="45"/>
    </location>
</feature>
<accession>A0A2W5D638</accession>
<organism evidence="2 3">
    <name type="scientific">Pseudomonas kuykendallii</name>
    <dbReference type="NCBI Taxonomy" id="1007099"/>
    <lineage>
        <taxon>Bacteria</taxon>
        <taxon>Pseudomonadati</taxon>
        <taxon>Pseudomonadota</taxon>
        <taxon>Gammaproteobacteria</taxon>
        <taxon>Pseudomonadales</taxon>
        <taxon>Pseudomonadaceae</taxon>
        <taxon>Pseudomonas</taxon>
    </lineage>
</organism>